<keyword evidence="4" id="KW-0372">Hormone</keyword>
<name>A0A498JRE9_MALDO</name>
<dbReference type="GO" id="GO:0040008">
    <property type="term" value="P:regulation of growth"/>
    <property type="evidence" value="ECO:0007669"/>
    <property type="project" value="UniProtKB-ARBA"/>
</dbReference>
<accession>A0A498JRE9</accession>
<keyword evidence="5 7" id="KW-0732">Signal</keyword>
<proteinExistence type="inferred from homology"/>
<dbReference type="Pfam" id="PF05498">
    <property type="entry name" value="RALF"/>
    <property type="match status" value="1"/>
</dbReference>
<protein>
    <submittedName>
        <fullName evidence="8">Uncharacterized protein</fullName>
    </submittedName>
</protein>
<keyword evidence="6" id="KW-1015">Disulfide bond</keyword>
<comment type="similarity">
    <text evidence="2">Belongs to the plant rapid alkalinization factor (RALF) family.</text>
</comment>
<reference evidence="8 9" key="1">
    <citation type="submission" date="2018-10" db="EMBL/GenBank/DDBJ databases">
        <title>A high-quality apple genome assembly.</title>
        <authorList>
            <person name="Hu J."/>
        </authorList>
    </citation>
    <scope>NUCLEOTIDE SEQUENCE [LARGE SCALE GENOMIC DNA]</scope>
    <source>
        <strain evidence="9">cv. HFTH1</strain>
        <tissue evidence="8">Young leaf</tissue>
    </source>
</reference>
<keyword evidence="3" id="KW-0964">Secreted</keyword>
<evidence type="ECO:0000313" key="9">
    <source>
        <dbReference type="Proteomes" id="UP000290289"/>
    </source>
</evidence>
<dbReference type="GO" id="GO:0005576">
    <property type="term" value="C:extracellular region"/>
    <property type="evidence" value="ECO:0007669"/>
    <property type="project" value="UniProtKB-SubCell"/>
</dbReference>
<evidence type="ECO:0000313" key="8">
    <source>
        <dbReference type="EMBL" id="RXH98010.1"/>
    </source>
</evidence>
<gene>
    <name evidence="8" type="ORF">DVH24_010335</name>
</gene>
<dbReference type="AlphaFoldDB" id="A0A498JRE9"/>
<evidence type="ECO:0000256" key="3">
    <source>
        <dbReference type="ARBA" id="ARBA00022525"/>
    </source>
</evidence>
<feature type="chain" id="PRO_5019803132" evidence="7">
    <location>
        <begin position="24"/>
        <end position="136"/>
    </location>
</feature>
<evidence type="ECO:0000256" key="5">
    <source>
        <dbReference type="ARBA" id="ARBA00022729"/>
    </source>
</evidence>
<evidence type="ECO:0000256" key="6">
    <source>
        <dbReference type="ARBA" id="ARBA00023157"/>
    </source>
</evidence>
<dbReference type="InterPro" id="IPR008801">
    <property type="entry name" value="RALF"/>
</dbReference>
<comment type="caution">
    <text evidence="8">The sequence shown here is derived from an EMBL/GenBank/DDBJ whole genome shotgun (WGS) entry which is preliminary data.</text>
</comment>
<organism evidence="8 9">
    <name type="scientific">Malus domestica</name>
    <name type="common">Apple</name>
    <name type="synonym">Pyrus malus</name>
    <dbReference type="NCBI Taxonomy" id="3750"/>
    <lineage>
        <taxon>Eukaryota</taxon>
        <taxon>Viridiplantae</taxon>
        <taxon>Streptophyta</taxon>
        <taxon>Embryophyta</taxon>
        <taxon>Tracheophyta</taxon>
        <taxon>Spermatophyta</taxon>
        <taxon>Magnoliopsida</taxon>
        <taxon>eudicotyledons</taxon>
        <taxon>Gunneridae</taxon>
        <taxon>Pentapetalae</taxon>
        <taxon>rosids</taxon>
        <taxon>fabids</taxon>
        <taxon>Rosales</taxon>
        <taxon>Rosaceae</taxon>
        <taxon>Amygdaloideae</taxon>
        <taxon>Maleae</taxon>
        <taxon>Malus</taxon>
    </lineage>
</organism>
<dbReference type="EMBL" id="RDQH01000331">
    <property type="protein sequence ID" value="RXH98010.1"/>
    <property type="molecule type" value="Genomic_DNA"/>
</dbReference>
<comment type="subcellular location">
    <subcellularLocation>
        <location evidence="1">Secreted</location>
    </subcellularLocation>
</comment>
<evidence type="ECO:0000256" key="1">
    <source>
        <dbReference type="ARBA" id="ARBA00004613"/>
    </source>
</evidence>
<evidence type="ECO:0000256" key="4">
    <source>
        <dbReference type="ARBA" id="ARBA00022702"/>
    </source>
</evidence>
<sequence length="136" mass="14747">MNSIIFCLLLVSMVVMNNVGVEARKQFIGIGILDPCRRPGGWHPGCPIHTGKVVLFIRASLLFLNPLGPIPAVCSRILRLVVLNSEVKGDPGVLDPCKRPGGPHRGCNATTEGPRQPANPYNRGCSRILRCRDGNK</sequence>
<evidence type="ECO:0000256" key="7">
    <source>
        <dbReference type="SAM" id="SignalP"/>
    </source>
</evidence>
<feature type="signal peptide" evidence="7">
    <location>
        <begin position="1"/>
        <end position="23"/>
    </location>
</feature>
<keyword evidence="9" id="KW-1185">Reference proteome</keyword>
<dbReference type="Proteomes" id="UP000290289">
    <property type="component" value="Chromosome 5"/>
</dbReference>
<dbReference type="GO" id="GO:0005179">
    <property type="term" value="F:hormone activity"/>
    <property type="evidence" value="ECO:0007669"/>
    <property type="project" value="UniProtKB-KW"/>
</dbReference>
<evidence type="ECO:0000256" key="2">
    <source>
        <dbReference type="ARBA" id="ARBA00009178"/>
    </source>
</evidence>